<name>A0ABV4CJ97_9PSEU</name>
<dbReference type="Proteomes" id="UP001564626">
    <property type="component" value="Unassembled WGS sequence"/>
</dbReference>
<evidence type="ECO:0000256" key="1">
    <source>
        <dbReference type="SAM" id="Phobius"/>
    </source>
</evidence>
<reference evidence="2 3" key="1">
    <citation type="submission" date="2024-08" db="EMBL/GenBank/DDBJ databases">
        <title>Genome mining of Saccharopolyspora cebuensis PGLac3 from Nigerian medicinal plant.</title>
        <authorList>
            <person name="Ezeobiora C.E."/>
            <person name="Igbokwe N.H."/>
            <person name="Amin D.H."/>
            <person name="Mendie U.E."/>
        </authorList>
    </citation>
    <scope>NUCLEOTIDE SEQUENCE [LARGE SCALE GENOMIC DNA]</scope>
    <source>
        <strain evidence="2 3">PGLac3</strain>
    </source>
</reference>
<feature type="transmembrane region" description="Helical" evidence="1">
    <location>
        <begin position="74"/>
        <end position="92"/>
    </location>
</feature>
<protein>
    <submittedName>
        <fullName evidence="2">DUF4244 domain-containing protein</fullName>
    </submittedName>
</protein>
<accession>A0ABV4CJ97</accession>
<proteinExistence type="predicted"/>
<evidence type="ECO:0000313" key="2">
    <source>
        <dbReference type="EMBL" id="MEY8041179.1"/>
    </source>
</evidence>
<gene>
    <name evidence="2" type="ORF">AB8O55_17365</name>
</gene>
<keyword evidence="1" id="KW-1133">Transmembrane helix</keyword>
<evidence type="ECO:0000313" key="3">
    <source>
        <dbReference type="Proteomes" id="UP001564626"/>
    </source>
</evidence>
<sequence>MARDALPVLGRGAAMLLVLLVPPVPGGLGPPTTSSVTTGGAPVAVEPVRKPRMPSVRRIRALLRGDGGMSTAEYAMGTVAAVAFASVLFAVVTSDPVKEALAALINRALQGGGS</sequence>
<organism evidence="2 3">
    <name type="scientific">Saccharopolyspora cebuensis</name>
    <dbReference type="NCBI Taxonomy" id="418759"/>
    <lineage>
        <taxon>Bacteria</taxon>
        <taxon>Bacillati</taxon>
        <taxon>Actinomycetota</taxon>
        <taxon>Actinomycetes</taxon>
        <taxon>Pseudonocardiales</taxon>
        <taxon>Pseudonocardiaceae</taxon>
        <taxon>Saccharopolyspora</taxon>
    </lineage>
</organism>
<dbReference type="EMBL" id="JBGEHV010000032">
    <property type="protein sequence ID" value="MEY8041179.1"/>
    <property type="molecule type" value="Genomic_DNA"/>
</dbReference>
<keyword evidence="1" id="KW-0812">Transmembrane</keyword>
<dbReference type="InterPro" id="IPR025338">
    <property type="entry name" value="DUF4244"/>
</dbReference>
<keyword evidence="3" id="KW-1185">Reference proteome</keyword>
<dbReference type="RefSeq" id="WP_345359090.1">
    <property type="nucleotide sequence ID" value="NZ_BAABII010000004.1"/>
</dbReference>
<dbReference type="Pfam" id="PF14029">
    <property type="entry name" value="DUF4244"/>
    <property type="match status" value="1"/>
</dbReference>
<keyword evidence="1" id="KW-0472">Membrane</keyword>
<comment type="caution">
    <text evidence="2">The sequence shown here is derived from an EMBL/GenBank/DDBJ whole genome shotgun (WGS) entry which is preliminary data.</text>
</comment>